<reference evidence="5 6" key="1">
    <citation type="submission" date="2016-06" db="EMBL/GenBank/DDBJ databases">
        <authorList>
            <person name="Kjaerup R.B."/>
            <person name="Dalgaard T.S."/>
            <person name="Juul-Madsen H.R."/>
        </authorList>
    </citation>
    <scope>NUCLEOTIDE SEQUENCE [LARGE SCALE GENOMIC DNA]</scope>
    <source>
        <strain evidence="5 6">DSM 43904</strain>
    </source>
</reference>
<keyword evidence="6" id="KW-1185">Reference proteome</keyword>
<keyword evidence="2" id="KW-0680">Restriction system</keyword>
<evidence type="ECO:0000259" key="4">
    <source>
        <dbReference type="Pfam" id="PF01420"/>
    </source>
</evidence>
<dbReference type="GO" id="GO:0009307">
    <property type="term" value="P:DNA restriction-modification system"/>
    <property type="evidence" value="ECO:0007669"/>
    <property type="project" value="UniProtKB-KW"/>
</dbReference>
<evidence type="ECO:0000313" key="6">
    <source>
        <dbReference type="Proteomes" id="UP000198217"/>
    </source>
</evidence>
<evidence type="ECO:0000256" key="2">
    <source>
        <dbReference type="ARBA" id="ARBA00022747"/>
    </source>
</evidence>
<evidence type="ECO:0000313" key="5">
    <source>
        <dbReference type="EMBL" id="SCG53796.1"/>
    </source>
</evidence>
<name>A0A1C5I7D4_9ACTN</name>
<evidence type="ECO:0000256" key="3">
    <source>
        <dbReference type="ARBA" id="ARBA00023125"/>
    </source>
</evidence>
<accession>A0A1C5I7D4</accession>
<dbReference type="RefSeq" id="WP_088994246.1">
    <property type="nucleotide sequence ID" value="NZ_LT607750.1"/>
</dbReference>
<dbReference type="PANTHER" id="PTHR30408">
    <property type="entry name" value="TYPE-1 RESTRICTION ENZYME ECOKI SPECIFICITY PROTEIN"/>
    <property type="match status" value="1"/>
</dbReference>
<dbReference type="InterPro" id="IPR044946">
    <property type="entry name" value="Restrct_endonuc_typeI_TRD_sf"/>
</dbReference>
<gene>
    <name evidence="5" type="ORF">GA0070609_2873</name>
</gene>
<dbReference type="AlphaFoldDB" id="A0A1C5I7D4"/>
<evidence type="ECO:0000256" key="1">
    <source>
        <dbReference type="ARBA" id="ARBA00010923"/>
    </source>
</evidence>
<dbReference type="EMBL" id="LT607750">
    <property type="protein sequence ID" value="SCG53796.1"/>
    <property type="molecule type" value="Genomic_DNA"/>
</dbReference>
<organism evidence="5 6">
    <name type="scientific">Micromonospora echinaurantiaca</name>
    <dbReference type="NCBI Taxonomy" id="47857"/>
    <lineage>
        <taxon>Bacteria</taxon>
        <taxon>Bacillati</taxon>
        <taxon>Actinomycetota</taxon>
        <taxon>Actinomycetes</taxon>
        <taxon>Micromonosporales</taxon>
        <taxon>Micromonosporaceae</taxon>
        <taxon>Micromonospora</taxon>
    </lineage>
</organism>
<comment type="similarity">
    <text evidence="1">Belongs to the type-I restriction system S methylase family.</text>
</comment>
<keyword evidence="3" id="KW-0238">DNA-binding</keyword>
<dbReference type="GO" id="GO:0003677">
    <property type="term" value="F:DNA binding"/>
    <property type="evidence" value="ECO:0007669"/>
    <property type="project" value="UniProtKB-KW"/>
</dbReference>
<dbReference type="InterPro" id="IPR052021">
    <property type="entry name" value="Type-I_RS_S_subunit"/>
</dbReference>
<dbReference type="REBASE" id="158003">
    <property type="entry name" value="S.Mec43904ORF2874P"/>
</dbReference>
<protein>
    <submittedName>
        <fullName evidence="5">Type I restriction enzyme, S subunit</fullName>
    </submittedName>
</protein>
<dbReference type="Proteomes" id="UP000198217">
    <property type="component" value="Chromosome I"/>
</dbReference>
<dbReference type="InterPro" id="IPR000055">
    <property type="entry name" value="Restrct_endonuc_typeI_TRD"/>
</dbReference>
<sequence>MSVGLAGLGIPASWRWLPLKRAVLSINRGSAPEYVDDGPVWAVSQAANQPEGIDWSRARFHAFAGNPLNLKGFLRKGDVLLNSTGRGTLGRVGYFSETPDGRPAMADGHVTRVRVSPDVLDSRYAYYYLSSEPFQHYIYSALIVGATNQIELVGERLASASIPVPSIEEQRRIADFLDAQTGRLDQVRASRARVHSLLMMKRERVIEQLIGAEQNGEDLIPLKHLVEAVTVGIVVTPAAWYVDGSGVPALRGINVRPGKIDPRDLVRISHEGHLVHRKSRLRSGDLVVVRTGQAGAAAVVTSEFDGANCIDLVIVRPGVSLVPKFAEYLLNSSYAKRRVAEFAVGSIQSHFNVAAMKAMPVPRKSPSQQQRIVAEIDRAVQPIDEAVSLMQQQDKLLAERRKALIAAAVTGQIDVPTASGVDLA</sequence>
<feature type="domain" description="Type I restriction modification DNA specificity" evidence="4">
    <location>
        <begin position="75"/>
        <end position="179"/>
    </location>
</feature>
<dbReference type="Gene3D" id="3.90.220.20">
    <property type="entry name" value="DNA methylase specificity domains"/>
    <property type="match status" value="2"/>
</dbReference>
<proteinExistence type="inferred from homology"/>
<dbReference type="PANTHER" id="PTHR30408:SF12">
    <property type="entry name" value="TYPE I RESTRICTION ENZYME MJAVIII SPECIFICITY SUBUNIT"/>
    <property type="match status" value="1"/>
</dbReference>
<dbReference type="Pfam" id="PF01420">
    <property type="entry name" value="Methylase_S"/>
    <property type="match status" value="1"/>
</dbReference>
<dbReference type="SUPFAM" id="SSF116734">
    <property type="entry name" value="DNA methylase specificity domain"/>
    <property type="match status" value="2"/>
</dbReference>